<dbReference type="GO" id="GO:0046872">
    <property type="term" value="F:metal ion binding"/>
    <property type="evidence" value="ECO:0007669"/>
    <property type="project" value="UniProtKB-KW"/>
</dbReference>
<keyword evidence="3" id="KW-0411">Iron-sulfur</keyword>
<feature type="transmembrane region" description="Helical" evidence="4">
    <location>
        <begin position="74"/>
        <end position="97"/>
    </location>
</feature>
<name>A0A227KAQ6_9BURK</name>
<evidence type="ECO:0000256" key="3">
    <source>
        <dbReference type="ARBA" id="ARBA00023014"/>
    </source>
</evidence>
<dbReference type="Pfam" id="PF07992">
    <property type="entry name" value="Pyr_redox_2"/>
    <property type="match status" value="1"/>
</dbReference>
<feature type="transmembrane region" description="Helical" evidence="4">
    <location>
        <begin position="23"/>
        <end position="45"/>
    </location>
</feature>
<evidence type="ECO:0000256" key="2">
    <source>
        <dbReference type="ARBA" id="ARBA00023004"/>
    </source>
</evidence>
<organism evidence="6 7">
    <name type="scientific">Turicimonas muris</name>
    <dbReference type="NCBI Taxonomy" id="1796652"/>
    <lineage>
        <taxon>Bacteria</taxon>
        <taxon>Pseudomonadati</taxon>
        <taxon>Pseudomonadota</taxon>
        <taxon>Betaproteobacteria</taxon>
        <taxon>Burkholderiales</taxon>
        <taxon>Sutterellaceae</taxon>
        <taxon>Turicimonas</taxon>
    </lineage>
</organism>
<keyword evidence="4" id="KW-0812">Transmembrane</keyword>
<feature type="transmembrane region" description="Helical" evidence="4">
    <location>
        <begin position="234"/>
        <end position="251"/>
    </location>
</feature>
<dbReference type="PROSITE" id="PS51379">
    <property type="entry name" value="4FE4S_FER_2"/>
    <property type="match status" value="2"/>
</dbReference>
<dbReference type="Pfam" id="PF12801">
    <property type="entry name" value="Fer4_5"/>
    <property type="match status" value="2"/>
</dbReference>
<keyword evidence="4" id="KW-1133">Transmembrane helix</keyword>
<dbReference type="SUPFAM" id="SSF46548">
    <property type="entry name" value="alpha-helical ferredoxin"/>
    <property type="match status" value="1"/>
</dbReference>
<dbReference type="InterPro" id="IPR028261">
    <property type="entry name" value="DPD_II"/>
</dbReference>
<dbReference type="InterPro" id="IPR009051">
    <property type="entry name" value="Helical_ferredxn"/>
</dbReference>
<sequence>MPLREASAFRVHSRRNHMRTSKYRAAVALLFLVIVAGGLIFNLGLGTVSSFGFDKIAAICPLGALETFLASKTFVPSVFFAFLFFIVVAVIVGRAFCGWMCPVPLLRSVLGAEEKRTSKDYPKGAKESEPDLEGKRADFAVADVQEEKAAFSSAKITDRSIPKGPFYVLFAALGSALVFGFPVFCLICPVGLTFGVILGVWSFFYTGSASWTLLLILAFLFLEIFFLRKWCHQFCPIGALISLVSIFNRSFRPKVSSGCYKLKGGLNCNRCSIACPEGIQLLYNPSSRELSRCIKCGKCADACPAHAIHFPLFSRKTSEDSLSQEKALTPSIASEEKVQVLDQTAPFSEKEAIAEASRCIQCGACEEKCPQKNPLRDYIRLLSEGRTQEAVKLLNASGSMPEVCGRICPQDQLCESVCPLREYGGAIQIGRLTSLGGDLGLKKNWRRASVTKPRELKRKTVAIIGAGPAGLAAADVLCSFGVHTTVFDKEHEIGGLLTYGIPFFKLEKESLAKRRKLYEKQGIRFKLGVPIEEKNFIALTKDYDAVIFALGASAPVIPQFSDLAAADIIPAMDYLGSVNRLLLHETGTQPLDFVGKRVAVLGGGDTAVDCSRTSARQGASRTFMIARKELHVLKASKKDLALAIKEKVEVLDRCQILDIQRKQDQFLIQYVRGGSPETRELVVDRIVCAYGFRVLYPEWLEKFISKNSQDNYEAGKNIFVAGEFRTGSRLATNAIEDGKEAAQAVISALRLGEAKK</sequence>
<keyword evidence="1" id="KW-0479">Metal-binding</keyword>
<dbReference type="PRINTS" id="PR00419">
    <property type="entry name" value="ADXRDTASE"/>
</dbReference>
<keyword evidence="4" id="KW-0472">Membrane</keyword>
<dbReference type="Gene3D" id="3.50.50.60">
    <property type="entry name" value="FAD/NAD(P)-binding domain"/>
    <property type="match status" value="2"/>
</dbReference>
<dbReference type="Pfam" id="PF14691">
    <property type="entry name" value="Fer4_20"/>
    <property type="match status" value="1"/>
</dbReference>
<feature type="domain" description="4Fe-4S ferredoxin-type" evidence="5">
    <location>
        <begin position="350"/>
        <end position="379"/>
    </location>
</feature>
<evidence type="ECO:0000256" key="1">
    <source>
        <dbReference type="ARBA" id="ARBA00022723"/>
    </source>
</evidence>
<evidence type="ECO:0000313" key="6">
    <source>
        <dbReference type="EMBL" id="OXE44428.1"/>
    </source>
</evidence>
<keyword evidence="2" id="KW-0408">Iron</keyword>
<dbReference type="EMBL" id="NHMP01000011">
    <property type="protein sequence ID" value="OXE44428.1"/>
    <property type="molecule type" value="Genomic_DNA"/>
</dbReference>
<gene>
    <name evidence="6" type="ORF">ADH67_11910</name>
</gene>
<dbReference type="Gene3D" id="1.10.1060.10">
    <property type="entry name" value="Alpha-helical ferredoxin"/>
    <property type="match status" value="1"/>
</dbReference>
<feature type="transmembrane region" description="Helical" evidence="4">
    <location>
        <begin position="203"/>
        <end position="227"/>
    </location>
</feature>
<reference evidence="7" key="1">
    <citation type="submission" date="2017-05" db="EMBL/GenBank/DDBJ databases">
        <title>Improved OligoMM genomes.</title>
        <authorList>
            <person name="Garzetti D."/>
        </authorList>
    </citation>
    <scope>NUCLEOTIDE SEQUENCE [LARGE SCALE GENOMIC DNA]</scope>
    <source>
        <strain evidence="7">YL45</strain>
    </source>
</reference>
<dbReference type="AlphaFoldDB" id="A0A227KAQ6"/>
<dbReference type="InterPro" id="IPR023753">
    <property type="entry name" value="FAD/NAD-binding_dom"/>
</dbReference>
<dbReference type="GO" id="GO:0016491">
    <property type="term" value="F:oxidoreductase activity"/>
    <property type="evidence" value="ECO:0007669"/>
    <property type="project" value="InterPro"/>
</dbReference>
<dbReference type="InterPro" id="IPR036188">
    <property type="entry name" value="FAD/NAD-bd_sf"/>
</dbReference>
<evidence type="ECO:0000256" key="4">
    <source>
        <dbReference type="SAM" id="Phobius"/>
    </source>
</evidence>
<dbReference type="PANTHER" id="PTHR42783">
    <property type="entry name" value="GLUTAMATE SYNTHASE [NADPH] SMALL CHAIN"/>
    <property type="match status" value="1"/>
</dbReference>
<dbReference type="SUPFAM" id="SSF54862">
    <property type="entry name" value="4Fe-4S ferredoxins"/>
    <property type="match status" value="1"/>
</dbReference>
<dbReference type="GO" id="GO:0051536">
    <property type="term" value="F:iron-sulfur cluster binding"/>
    <property type="evidence" value="ECO:0007669"/>
    <property type="project" value="UniProtKB-KW"/>
</dbReference>
<comment type="caution">
    <text evidence="6">The sequence shown here is derived from an EMBL/GenBank/DDBJ whole genome shotgun (WGS) entry which is preliminary data.</text>
</comment>
<dbReference type="InterPro" id="IPR017896">
    <property type="entry name" value="4Fe4S_Fe-S-bd"/>
</dbReference>
<dbReference type="Pfam" id="PF00037">
    <property type="entry name" value="Fer4"/>
    <property type="match status" value="1"/>
</dbReference>
<dbReference type="SUPFAM" id="SSF51971">
    <property type="entry name" value="Nucleotide-binding domain"/>
    <property type="match status" value="1"/>
</dbReference>
<evidence type="ECO:0000313" key="7">
    <source>
        <dbReference type="Proteomes" id="UP000214610"/>
    </source>
</evidence>
<dbReference type="PANTHER" id="PTHR42783:SF3">
    <property type="entry name" value="GLUTAMATE SYNTHASE [NADPH] SMALL CHAIN-RELATED"/>
    <property type="match status" value="1"/>
</dbReference>
<dbReference type="Proteomes" id="UP000214610">
    <property type="component" value="Unassembled WGS sequence"/>
</dbReference>
<dbReference type="InterPro" id="IPR017900">
    <property type="entry name" value="4Fe4S_Fe_S_CS"/>
</dbReference>
<protein>
    <recommendedName>
        <fullName evidence="5">4Fe-4S ferredoxin-type domain-containing protein</fullName>
    </recommendedName>
</protein>
<dbReference type="PROSITE" id="PS00198">
    <property type="entry name" value="4FE4S_FER_1"/>
    <property type="match status" value="2"/>
</dbReference>
<proteinExistence type="predicted"/>
<feature type="transmembrane region" description="Helical" evidence="4">
    <location>
        <begin position="166"/>
        <end position="197"/>
    </location>
</feature>
<keyword evidence="7" id="KW-1185">Reference proteome</keyword>
<evidence type="ECO:0000259" key="5">
    <source>
        <dbReference type="PROSITE" id="PS51379"/>
    </source>
</evidence>
<accession>A0A227KAQ6</accession>
<feature type="domain" description="4Fe-4S ferredoxin-type" evidence="5">
    <location>
        <begin position="283"/>
        <end position="313"/>
    </location>
</feature>